<feature type="domain" description="Peptidase S26" evidence="8">
    <location>
        <begin position="8"/>
        <end position="184"/>
    </location>
</feature>
<comment type="caution">
    <text evidence="9">The sequence shown here is derived from an EMBL/GenBank/DDBJ whole genome shotgun (WGS) entry which is preliminary data.</text>
</comment>
<evidence type="ECO:0000313" key="9">
    <source>
        <dbReference type="EMBL" id="CAI8008266.1"/>
    </source>
</evidence>
<keyword evidence="4 7" id="KW-0645">Protease</keyword>
<dbReference type="CDD" id="cd06530">
    <property type="entry name" value="S26_SPase_I"/>
    <property type="match status" value="1"/>
</dbReference>
<dbReference type="Gene3D" id="2.10.109.10">
    <property type="entry name" value="Umud Fragment, subunit A"/>
    <property type="match status" value="1"/>
</dbReference>
<dbReference type="AlphaFoldDB" id="A0AA35RCT0"/>
<dbReference type="Proteomes" id="UP001174909">
    <property type="component" value="Unassembled WGS sequence"/>
</dbReference>
<keyword evidence="7" id="KW-0496">Mitochondrion</keyword>
<dbReference type="InterPro" id="IPR000223">
    <property type="entry name" value="Pept_S26A_signal_pept_1"/>
</dbReference>
<proteinExistence type="inferred from homology"/>
<feature type="active site" evidence="6">
    <location>
        <position position="37"/>
    </location>
</feature>
<keyword evidence="10" id="KW-1185">Reference proteome</keyword>
<dbReference type="GO" id="GO:0006465">
    <property type="term" value="P:signal peptide processing"/>
    <property type="evidence" value="ECO:0007669"/>
    <property type="project" value="InterPro"/>
</dbReference>
<dbReference type="SUPFAM" id="SSF51306">
    <property type="entry name" value="LexA/Signal peptidase"/>
    <property type="match status" value="1"/>
</dbReference>
<evidence type="ECO:0000256" key="2">
    <source>
        <dbReference type="ARBA" id="ARBA00009370"/>
    </source>
</evidence>
<protein>
    <recommendedName>
        <fullName evidence="7">Mitochondrial inner membrane protease subunit</fullName>
        <ecNumber evidence="7">3.4.21.-</ecNumber>
    </recommendedName>
</protein>
<evidence type="ECO:0000256" key="7">
    <source>
        <dbReference type="RuleBase" id="RU362041"/>
    </source>
</evidence>
<evidence type="ECO:0000256" key="3">
    <source>
        <dbReference type="ARBA" id="ARBA00011805"/>
    </source>
</evidence>
<dbReference type="InterPro" id="IPR019757">
    <property type="entry name" value="Pept_S26A_signal_pept_1_Lys-AS"/>
</dbReference>
<comment type="catalytic activity">
    <reaction evidence="1">
        <text>Cleavage of hydrophobic, N-terminal signal or leader sequences from secreted and periplasmic proteins.</text>
        <dbReference type="EC" id="3.4.21.89"/>
    </reaction>
</comment>
<keyword evidence="7" id="KW-0812">Transmembrane</keyword>
<evidence type="ECO:0000313" key="10">
    <source>
        <dbReference type="Proteomes" id="UP001174909"/>
    </source>
</evidence>
<keyword evidence="7" id="KW-0999">Mitochondrion inner membrane</keyword>
<keyword evidence="7" id="KW-0472">Membrane</keyword>
<dbReference type="PANTHER" id="PTHR43390:SF1">
    <property type="entry name" value="CHLOROPLAST PROCESSING PEPTIDASE"/>
    <property type="match status" value="1"/>
</dbReference>
<dbReference type="PANTHER" id="PTHR43390">
    <property type="entry name" value="SIGNAL PEPTIDASE I"/>
    <property type="match status" value="1"/>
</dbReference>
<feature type="active site" evidence="6">
    <location>
        <position position="104"/>
    </location>
</feature>
<dbReference type="PROSITE" id="PS00760">
    <property type="entry name" value="SPASE_I_2"/>
    <property type="match status" value="1"/>
</dbReference>
<comment type="similarity">
    <text evidence="2 7">Belongs to the peptidase S26 family.</text>
</comment>
<dbReference type="InterPro" id="IPR019533">
    <property type="entry name" value="Peptidase_S26"/>
</dbReference>
<evidence type="ECO:0000256" key="1">
    <source>
        <dbReference type="ARBA" id="ARBA00000677"/>
    </source>
</evidence>
<evidence type="ECO:0000259" key="8">
    <source>
        <dbReference type="Pfam" id="PF10502"/>
    </source>
</evidence>
<dbReference type="PROSITE" id="PS00761">
    <property type="entry name" value="SPASE_I_3"/>
    <property type="match status" value="1"/>
</dbReference>
<feature type="transmembrane region" description="Helical" evidence="7">
    <location>
        <begin position="13"/>
        <end position="33"/>
    </location>
</feature>
<keyword evidence="7" id="KW-1133">Transmembrane helix</keyword>
<keyword evidence="5 7" id="KW-0378">Hydrolase</keyword>
<reference evidence="9" key="1">
    <citation type="submission" date="2023-03" db="EMBL/GenBank/DDBJ databases">
        <authorList>
            <person name="Steffen K."/>
            <person name="Cardenas P."/>
        </authorList>
    </citation>
    <scope>NUCLEOTIDE SEQUENCE</scope>
</reference>
<name>A0AA35RCT0_GEOBA</name>
<organism evidence="9 10">
    <name type="scientific">Geodia barretti</name>
    <name type="common">Barrett's horny sponge</name>
    <dbReference type="NCBI Taxonomy" id="519541"/>
    <lineage>
        <taxon>Eukaryota</taxon>
        <taxon>Metazoa</taxon>
        <taxon>Porifera</taxon>
        <taxon>Demospongiae</taxon>
        <taxon>Heteroscleromorpha</taxon>
        <taxon>Tetractinellida</taxon>
        <taxon>Astrophorina</taxon>
        <taxon>Geodiidae</taxon>
        <taxon>Geodia</taxon>
    </lineage>
</organism>
<sequence>MEQRNWLRELVEATLIGALVFVAIQVAVVNFRVEGSSMNPTLMPGHYLMVNKLVYFQLDTGRLGRIIPFWRPAEPRNAYLGRSPHRGDVIVFDYPRDTERQFVKRIIGAPGDTVAIANGSVSINDERLDEPYLKVRGNTDYGPLTLARDEYFVLGDNRTGSQDSRDWGTLTADHIIGKVWVVYWPQSAWGLLR</sequence>
<dbReference type="Pfam" id="PF10502">
    <property type="entry name" value="Peptidase_S26"/>
    <property type="match status" value="1"/>
</dbReference>
<dbReference type="PROSITE" id="PS00501">
    <property type="entry name" value="SPASE_I_1"/>
    <property type="match status" value="1"/>
</dbReference>
<dbReference type="PRINTS" id="PR00727">
    <property type="entry name" value="LEADERPTASE"/>
</dbReference>
<dbReference type="InterPro" id="IPR019758">
    <property type="entry name" value="Pept_S26A_signal_pept_1_CS"/>
</dbReference>
<comment type="subcellular location">
    <subcellularLocation>
        <location evidence="7">Mitochondrion inner membrane</location>
    </subcellularLocation>
</comment>
<accession>A0AA35RCT0</accession>
<dbReference type="GO" id="GO:0005743">
    <property type="term" value="C:mitochondrial inner membrane"/>
    <property type="evidence" value="ECO:0007669"/>
    <property type="project" value="UniProtKB-SubCell"/>
</dbReference>
<dbReference type="EMBL" id="CASHTH010000828">
    <property type="protein sequence ID" value="CAI8008266.1"/>
    <property type="molecule type" value="Genomic_DNA"/>
</dbReference>
<comment type="subunit">
    <text evidence="3">Heterodimer of 2 subunits, IMMPL1 and IMMPL2.</text>
</comment>
<dbReference type="NCBIfam" id="TIGR02227">
    <property type="entry name" value="sigpep_I_bact"/>
    <property type="match status" value="1"/>
</dbReference>
<dbReference type="GO" id="GO:0098796">
    <property type="term" value="C:membrane protein complex"/>
    <property type="evidence" value="ECO:0007669"/>
    <property type="project" value="UniProtKB-ARBA"/>
</dbReference>
<evidence type="ECO:0000256" key="4">
    <source>
        <dbReference type="ARBA" id="ARBA00022670"/>
    </source>
</evidence>
<dbReference type="GO" id="GO:0009003">
    <property type="term" value="F:signal peptidase activity"/>
    <property type="evidence" value="ECO:0007669"/>
    <property type="project" value="UniProtKB-EC"/>
</dbReference>
<dbReference type="GO" id="GO:1905370">
    <property type="term" value="C:serine-type endopeptidase complex"/>
    <property type="evidence" value="ECO:0007669"/>
    <property type="project" value="UniProtKB-ARBA"/>
</dbReference>
<dbReference type="InterPro" id="IPR019756">
    <property type="entry name" value="Pept_S26A_signal_pept_1_Ser-AS"/>
</dbReference>
<evidence type="ECO:0000256" key="6">
    <source>
        <dbReference type="PIRSR" id="PIRSR600223-1"/>
    </source>
</evidence>
<gene>
    <name evidence="9" type="ORF">GBAR_LOCUS5669</name>
</gene>
<evidence type="ECO:0000256" key="5">
    <source>
        <dbReference type="ARBA" id="ARBA00022801"/>
    </source>
</evidence>
<dbReference type="EC" id="3.4.21.-" evidence="7"/>
<dbReference type="GO" id="GO:0004252">
    <property type="term" value="F:serine-type endopeptidase activity"/>
    <property type="evidence" value="ECO:0007669"/>
    <property type="project" value="InterPro"/>
</dbReference>
<dbReference type="InterPro" id="IPR036286">
    <property type="entry name" value="LexA/Signal_pep-like_sf"/>
</dbReference>